<dbReference type="STRING" id="1408157.A0A1J7IND5"/>
<proteinExistence type="predicted"/>
<dbReference type="Proteomes" id="UP000182658">
    <property type="component" value="Unassembled WGS sequence"/>
</dbReference>
<gene>
    <name evidence="2" type="ORF">CONLIGDRAFT_704286</name>
</gene>
<dbReference type="AlphaFoldDB" id="A0A1J7IND5"/>
<sequence>MPLSGQIDPGEINPIKPSQRRRSTSPIFEQDREDPVSAEVQPVPRDGSFATPEVGALGPWSRVMSTVCHHARYNAIFRLNIKSVMEIDGSFDASIMFEKLLSSLQYLHGQDTSQNITDDVVSILRRWLSQPLLVSDSDILKILRFEESHKDSPPLTSGVVCYFRSWSVPMWQFKAIIEDLSSQGQPEEDINGWRDALRSGFDDQSVITVRYVGRTCAPNNPWRRYLCKPPRPNSLLGAFLTTIHRLFPEAAKSHRIFSITRSCIPDLSTGNQQSARLYRKAFQTLGDLSERAWIGFFWLSDPAEQTARRESGQIVRHVNGLFEDWWDGTRRSVWKDIDRAASATYQPYIDSTIQQAVAKQINGTSIVAICGLEPPWQTVMDGSHLLSGNRATGEFIRNILLSMAQLEENAEADHSSLKTFEDLISFNQLYNWPNVEAQQRQPSRGSINSWLASVKPLVVATLGNKVAGWVCNQQVKPLQNCLAEAGVARIVIAPAEHPTTIVIPHLHPGFNARTSQSLAQLKVYWYSWVATWVHIDVAVRMLRFPRTTTTDRLDLCREVIDNATAILEGTEFFSVFSALKNQVSLEWSSSDLRRITTISATPSDESLLRE</sequence>
<dbReference type="InParanoid" id="A0A1J7IND5"/>
<evidence type="ECO:0000313" key="2">
    <source>
        <dbReference type="EMBL" id="OIW28990.1"/>
    </source>
</evidence>
<dbReference type="EMBL" id="KV875098">
    <property type="protein sequence ID" value="OIW28990.1"/>
    <property type="molecule type" value="Genomic_DNA"/>
</dbReference>
<accession>A0A1J7IND5</accession>
<dbReference type="OrthoDB" id="2121009at2759"/>
<name>A0A1J7IND5_9PEZI</name>
<evidence type="ECO:0000256" key="1">
    <source>
        <dbReference type="SAM" id="MobiDB-lite"/>
    </source>
</evidence>
<protein>
    <submittedName>
        <fullName evidence="2">Uncharacterized protein</fullName>
    </submittedName>
</protein>
<organism evidence="2 3">
    <name type="scientific">Coniochaeta ligniaria NRRL 30616</name>
    <dbReference type="NCBI Taxonomy" id="1408157"/>
    <lineage>
        <taxon>Eukaryota</taxon>
        <taxon>Fungi</taxon>
        <taxon>Dikarya</taxon>
        <taxon>Ascomycota</taxon>
        <taxon>Pezizomycotina</taxon>
        <taxon>Sordariomycetes</taxon>
        <taxon>Sordariomycetidae</taxon>
        <taxon>Coniochaetales</taxon>
        <taxon>Coniochaetaceae</taxon>
        <taxon>Coniochaeta</taxon>
    </lineage>
</organism>
<feature type="region of interest" description="Disordered" evidence="1">
    <location>
        <begin position="1"/>
        <end position="47"/>
    </location>
</feature>
<reference evidence="2 3" key="1">
    <citation type="submission" date="2016-10" db="EMBL/GenBank/DDBJ databases">
        <title>Draft genome sequence of Coniochaeta ligniaria NRRL30616, a lignocellulolytic fungus for bioabatement of inhibitors in plant biomass hydrolysates.</title>
        <authorList>
            <consortium name="DOE Joint Genome Institute"/>
            <person name="Jimenez D.J."/>
            <person name="Hector R.E."/>
            <person name="Riley R."/>
            <person name="Sun H."/>
            <person name="Grigoriev I.V."/>
            <person name="Van Elsas J.D."/>
            <person name="Nichols N.N."/>
        </authorList>
    </citation>
    <scope>NUCLEOTIDE SEQUENCE [LARGE SCALE GENOMIC DNA]</scope>
    <source>
        <strain evidence="2 3">NRRL 30616</strain>
    </source>
</reference>
<keyword evidence="3" id="KW-1185">Reference proteome</keyword>
<evidence type="ECO:0000313" key="3">
    <source>
        <dbReference type="Proteomes" id="UP000182658"/>
    </source>
</evidence>